<reference evidence="1 2" key="1">
    <citation type="submission" date="2016-07" db="EMBL/GenBank/DDBJ databases">
        <title>Complete genome sequence of the Lentzea guizhouensis DHS C013.</title>
        <authorList>
            <person name="Cao C."/>
        </authorList>
    </citation>
    <scope>NUCLEOTIDE SEQUENCE [LARGE SCALE GENOMIC DNA]</scope>
    <source>
        <strain evidence="1 2">DHS C013</strain>
    </source>
</reference>
<keyword evidence="2" id="KW-1185">Reference proteome</keyword>
<evidence type="ECO:0000313" key="2">
    <source>
        <dbReference type="Proteomes" id="UP000093053"/>
    </source>
</evidence>
<protein>
    <submittedName>
        <fullName evidence="1">Ergot alkaloid biosynthesis protein</fullName>
    </submittedName>
</protein>
<name>A0A1B2HFV2_9PSEU</name>
<dbReference type="KEGG" id="led:BBK82_11465"/>
<dbReference type="PANTHER" id="PTHR43162">
    <property type="match status" value="1"/>
</dbReference>
<organism evidence="1 2">
    <name type="scientific">Lentzea guizhouensis</name>
    <dbReference type="NCBI Taxonomy" id="1586287"/>
    <lineage>
        <taxon>Bacteria</taxon>
        <taxon>Bacillati</taxon>
        <taxon>Actinomycetota</taxon>
        <taxon>Actinomycetes</taxon>
        <taxon>Pseudonocardiales</taxon>
        <taxon>Pseudonocardiaceae</taxon>
        <taxon>Lentzea</taxon>
    </lineage>
</organism>
<dbReference type="PANTHER" id="PTHR43162:SF1">
    <property type="entry name" value="PRESTALK A DIFFERENTIATION PROTEIN A"/>
    <property type="match status" value="1"/>
</dbReference>
<dbReference type="Gene3D" id="3.40.50.720">
    <property type="entry name" value="NAD(P)-binding Rossmann-like Domain"/>
    <property type="match status" value="1"/>
</dbReference>
<dbReference type="AlphaFoldDB" id="A0A1B2HFV2"/>
<dbReference type="STRING" id="1586287.BBK82_11465"/>
<proteinExistence type="predicted"/>
<dbReference type="RefSeq" id="WP_065914993.1">
    <property type="nucleotide sequence ID" value="NZ_CP016793.1"/>
</dbReference>
<dbReference type="Proteomes" id="UP000093053">
    <property type="component" value="Chromosome"/>
</dbReference>
<dbReference type="OrthoDB" id="3250520at2"/>
<evidence type="ECO:0000313" key="1">
    <source>
        <dbReference type="EMBL" id="ANZ36592.1"/>
    </source>
</evidence>
<dbReference type="EMBL" id="CP016793">
    <property type="protein sequence ID" value="ANZ36592.1"/>
    <property type="molecule type" value="Genomic_DNA"/>
</dbReference>
<dbReference type="Gene3D" id="3.90.25.10">
    <property type="entry name" value="UDP-galactose 4-epimerase, domain 1"/>
    <property type="match status" value="1"/>
</dbReference>
<accession>A0A1B2HFV2</accession>
<gene>
    <name evidence="1" type="ORF">BBK82_11465</name>
</gene>
<dbReference type="InterPro" id="IPR036291">
    <property type="entry name" value="NAD(P)-bd_dom_sf"/>
</dbReference>
<dbReference type="SUPFAM" id="SSF51735">
    <property type="entry name" value="NAD(P)-binding Rossmann-fold domains"/>
    <property type="match status" value="1"/>
</dbReference>
<dbReference type="InterPro" id="IPR051604">
    <property type="entry name" value="Ergot_Alk_Oxidoreductase"/>
</dbReference>
<sequence>MTVLVIGGTGTTGSRVAQRLDHPRIASRRTGFDWYRPETYEPALDGTTAVYLIPPVGEIDPAPHVQRFLDASGDRRVVLLSSSALPHDPNAQLVKQLPEWTVLRPSWFMQNFVGDHAVAQGIRQGEIVTATGDGRVAFVDADDIAAVAARALTGEPHNTEHVITGPRAISYAEAAAIITEHTGVEVRHRSISAAELAERLESHVPAQFAALLAALDEGIANGAEDRVTTTVEDVTGRPATSFEAFVAEHRDRW</sequence>